<organism evidence="2 3">
    <name type="scientific">Sphagnum jensenii</name>
    <dbReference type="NCBI Taxonomy" id="128206"/>
    <lineage>
        <taxon>Eukaryota</taxon>
        <taxon>Viridiplantae</taxon>
        <taxon>Streptophyta</taxon>
        <taxon>Embryophyta</taxon>
        <taxon>Bryophyta</taxon>
        <taxon>Sphagnophytina</taxon>
        <taxon>Sphagnopsida</taxon>
        <taxon>Sphagnales</taxon>
        <taxon>Sphagnaceae</taxon>
        <taxon>Sphagnum</taxon>
    </lineage>
</organism>
<sequence length="94" mass="9529">MAGKEVCEEVEVEAMEAMEASMEASMAGKEACSGGTGTDDKEAKQRIIFSAVTLSTTTAFTGDGASSVLWCTIVLVIAPATGSDTKATGDVGSE</sequence>
<name>A0ABP1A0X8_9BRYO</name>
<feature type="region of interest" description="Disordered" evidence="1">
    <location>
        <begin position="21"/>
        <end position="40"/>
    </location>
</feature>
<evidence type="ECO:0000313" key="3">
    <source>
        <dbReference type="Proteomes" id="UP001497522"/>
    </source>
</evidence>
<gene>
    <name evidence="2" type="ORF">CSSPJE1EN2_LOCUS26593</name>
</gene>
<evidence type="ECO:0000313" key="2">
    <source>
        <dbReference type="EMBL" id="CAK9856661.1"/>
    </source>
</evidence>
<comment type="caution">
    <text evidence="2">The sequence shown here is derived from an EMBL/GenBank/DDBJ whole genome shotgun (WGS) entry which is preliminary data.</text>
</comment>
<protein>
    <submittedName>
        <fullName evidence="2">Uncharacterized protein</fullName>
    </submittedName>
</protein>
<keyword evidence="3" id="KW-1185">Reference proteome</keyword>
<dbReference type="Proteomes" id="UP001497522">
    <property type="component" value="Unassembled WGS sequence"/>
</dbReference>
<dbReference type="EMBL" id="CAXHBF010000558">
    <property type="protein sequence ID" value="CAK9856661.1"/>
    <property type="molecule type" value="Genomic_DNA"/>
</dbReference>
<feature type="compositionally biased region" description="Low complexity" evidence="1">
    <location>
        <begin position="21"/>
        <end position="31"/>
    </location>
</feature>
<proteinExistence type="predicted"/>
<reference evidence="2" key="1">
    <citation type="submission" date="2024-03" db="EMBL/GenBank/DDBJ databases">
        <authorList>
            <consortium name="ELIXIR-Norway"/>
            <consortium name="Elixir Norway"/>
        </authorList>
    </citation>
    <scope>NUCLEOTIDE SEQUENCE</scope>
</reference>
<accession>A0ABP1A0X8</accession>
<evidence type="ECO:0000256" key="1">
    <source>
        <dbReference type="SAM" id="MobiDB-lite"/>
    </source>
</evidence>